<name>A0A0D3KFU4_EMIH1</name>
<reference evidence="2" key="2">
    <citation type="submission" date="2024-10" db="UniProtKB">
        <authorList>
            <consortium name="EnsemblProtists"/>
        </authorList>
    </citation>
    <scope>IDENTIFICATION</scope>
</reference>
<organism evidence="2 3">
    <name type="scientific">Emiliania huxleyi (strain CCMP1516)</name>
    <dbReference type="NCBI Taxonomy" id="280463"/>
    <lineage>
        <taxon>Eukaryota</taxon>
        <taxon>Haptista</taxon>
        <taxon>Haptophyta</taxon>
        <taxon>Prymnesiophyceae</taxon>
        <taxon>Isochrysidales</taxon>
        <taxon>Noelaerhabdaceae</taxon>
        <taxon>Emiliania</taxon>
    </lineage>
</organism>
<feature type="region of interest" description="Disordered" evidence="1">
    <location>
        <begin position="1"/>
        <end position="71"/>
    </location>
</feature>
<dbReference type="Proteomes" id="UP000013827">
    <property type="component" value="Unassembled WGS sequence"/>
</dbReference>
<protein>
    <submittedName>
        <fullName evidence="2">Uncharacterized protein</fullName>
    </submittedName>
</protein>
<dbReference type="PaxDb" id="2903-EOD34629"/>
<sequence>ARVVGCTRLQPPPERLHASQRPAARRSARAPVRPRRNSGRLRAPPRAVARRALARTRPLRRARTRRGTPSP</sequence>
<dbReference type="RefSeq" id="XP_005787058.1">
    <property type="nucleotide sequence ID" value="XM_005787001.1"/>
</dbReference>
<evidence type="ECO:0000313" key="2">
    <source>
        <dbReference type="EnsemblProtists" id="EOD34629"/>
    </source>
</evidence>
<dbReference type="EnsemblProtists" id="EOD34629">
    <property type="protein sequence ID" value="EOD34629"/>
    <property type="gene ID" value="EMIHUDRAFT_363375"/>
</dbReference>
<evidence type="ECO:0000256" key="1">
    <source>
        <dbReference type="SAM" id="MobiDB-lite"/>
    </source>
</evidence>
<feature type="compositionally biased region" description="Basic residues" evidence="1">
    <location>
        <begin position="48"/>
        <end position="71"/>
    </location>
</feature>
<feature type="compositionally biased region" description="Basic residues" evidence="1">
    <location>
        <begin position="23"/>
        <end position="39"/>
    </location>
</feature>
<proteinExistence type="predicted"/>
<dbReference type="AlphaFoldDB" id="A0A0D3KFU4"/>
<dbReference type="KEGG" id="ehx:EMIHUDRAFT_363375"/>
<evidence type="ECO:0000313" key="3">
    <source>
        <dbReference type="Proteomes" id="UP000013827"/>
    </source>
</evidence>
<keyword evidence="3" id="KW-1185">Reference proteome</keyword>
<dbReference type="HOGENOM" id="CLU_2747879_0_0_1"/>
<reference evidence="3" key="1">
    <citation type="journal article" date="2013" name="Nature">
        <title>Pan genome of the phytoplankton Emiliania underpins its global distribution.</title>
        <authorList>
            <person name="Read B.A."/>
            <person name="Kegel J."/>
            <person name="Klute M.J."/>
            <person name="Kuo A."/>
            <person name="Lefebvre S.C."/>
            <person name="Maumus F."/>
            <person name="Mayer C."/>
            <person name="Miller J."/>
            <person name="Monier A."/>
            <person name="Salamov A."/>
            <person name="Young J."/>
            <person name="Aguilar M."/>
            <person name="Claverie J.M."/>
            <person name="Frickenhaus S."/>
            <person name="Gonzalez K."/>
            <person name="Herman E.K."/>
            <person name="Lin Y.C."/>
            <person name="Napier J."/>
            <person name="Ogata H."/>
            <person name="Sarno A.F."/>
            <person name="Shmutz J."/>
            <person name="Schroeder D."/>
            <person name="de Vargas C."/>
            <person name="Verret F."/>
            <person name="von Dassow P."/>
            <person name="Valentin K."/>
            <person name="Van de Peer Y."/>
            <person name="Wheeler G."/>
            <person name="Dacks J.B."/>
            <person name="Delwiche C.F."/>
            <person name="Dyhrman S.T."/>
            <person name="Glockner G."/>
            <person name="John U."/>
            <person name="Richards T."/>
            <person name="Worden A.Z."/>
            <person name="Zhang X."/>
            <person name="Grigoriev I.V."/>
            <person name="Allen A.E."/>
            <person name="Bidle K."/>
            <person name="Borodovsky M."/>
            <person name="Bowler C."/>
            <person name="Brownlee C."/>
            <person name="Cock J.M."/>
            <person name="Elias M."/>
            <person name="Gladyshev V.N."/>
            <person name="Groth M."/>
            <person name="Guda C."/>
            <person name="Hadaegh A."/>
            <person name="Iglesias-Rodriguez M.D."/>
            <person name="Jenkins J."/>
            <person name="Jones B.M."/>
            <person name="Lawson T."/>
            <person name="Leese F."/>
            <person name="Lindquist E."/>
            <person name="Lobanov A."/>
            <person name="Lomsadze A."/>
            <person name="Malik S.B."/>
            <person name="Marsh M.E."/>
            <person name="Mackinder L."/>
            <person name="Mock T."/>
            <person name="Mueller-Roeber B."/>
            <person name="Pagarete A."/>
            <person name="Parker M."/>
            <person name="Probert I."/>
            <person name="Quesneville H."/>
            <person name="Raines C."/>
            <person name="Rensing S.A."/>
            <person name="Riano-Pachon D.M."/>
            <person name="Richier S."/>
            <person name="Rokitta S."/>
            <person name="Shiraiwa Y."/>
            <person name="Soanes D.M."/>
            <person name="van der Giezen M."/>
            <person name="Wahlund T.M."/>
            <person name="Williams B."/>
            <person name="Wilson W."/>
            <person name="Wolfe G."/>
            <person name="Wurch L.L."/>
        </authorList>
    </citation>
    <scope>NUCLEOTIDE SEQUENCE</scope>
</reference>
<dbReference type="GeneID" id="17279899"/>
<accession>A0A0D3KFU4</accession>